<gene>
    <name evidence="15" type="ORF">SSOG_08080</name>
</gene>
<keyword evidence="6 11" id="KW-0812">Transmembrane</keyword>
<dbReference type="GO" id="GO:0055085">
    <property type="term" value="P:transmembrane transport"/>
    <property type="evidence" value="ECO:0007669"/>
    <property type="project" value="InterPro"/>
</dbReference>
<evidence type="ECO:0000256" key="4">
    <source>
        <dbReference type="ARBA" id="ARBA00022448"/>
    </source>
</evidence>
<dbReference type="InterPro" id="IPR003593">
    <property type="entry name" value="AAA+_ATPase"/>
</dbReference>
<feature type="transmembrane region" description="Helical" evidence="11">
    <location>
        <begin position="160"/>
        <end position="177"/>
    </location>
</feature>
<dbReference type="PANTHER" id="PTHR43297:SF2">
    <property type="entry name" value="DIPEPTIDE TRANSPORT ATP-BINDING PROTEIN DPPD"/>
    <property type="match status" value="1"/>
</dbReference>
<evidence type="ECO:0000256" key="7">
    <source>
        <dbReference type="ARBA" id="ARBA00022741"/>
    </source>
</evidence>
<dbReference type="SUPFAM" id="SSF161098">
    <property type="entry name" value="MetI-like"/>
    <property type="match status" value="1"/>
</dbReference>
<dbReference type="SMART" id="SM00382">
    <property type="entry name" value="AAA"/>
    <property type="match status" value="1"/>
</dbReference>
<keyword evidence="9 11" id="KW-1133">Transmembrane helix</keyword>
<dbReference type="PROSITE" id="PS50893">
    <property type="entry name" value="ABC_TRANSPORTER_2"/>
    <property type="match status" value="1"/>
</dbReference>
<accession>D9WTH2</accession>
<evidence type="ECO:0000256" key="2">
    <source>
        <dbReference type="ARBA" id="ARBA00004202"/>
    </source>
</evidence>
<dbReference type="InterPro" id="IPR050388">
    <property type="entry name" value="ABC_Ni/Peptide_Import"/>
</dbReference>
<dbReference type="PROSITE" id="PS50928">
    <property type="entry name" value="ABC_TM1"/>
    <property type="match status" value="1"/>
</dbReference>
<evidence type="ECO:0000259" key="14">
    <source>
        <dbReference type="PROSITE" id="PS50928"/>
    </source>
</evidence>
<evidence type="ECO:0000256" key="5">
    <source>
        <dbReference type="ARBA" id="ARBA00022475"/>
    </source>
</evidence>
<feature type="transmembrane region" description="Helical" evidence="11">
    <location>
        <begin position="263"/>
        <end position="283"/>
    </location>
</feature>
<dbReference type="GO" id="GO:0005886">
    <property type="term" value="C:plasma membrane"/>
    <property type="evidence" value="ECO:0007669"/>
    <property type="project" value="UniProtKB-SubCell"/>
</dbReference>
<feature type="transmembrane region" description="Helical" evidence="11">
    <location>
        <begin position="29"/>
        <end position="55"/>
    </location>
</feature>
<feature type="compositionally biased region" description="Polar residues" evidence="12">
    <location>
        <begin position="1"/>
        <end position="12"/>
    </location>
</feature>
<keyword evidence="7" id="KW-0547">Nucleotide-binding</keyword>
<evidence type="ECO:0000256" key="9">
    <source>
        <dbReference type="ARBA" id="ARBA00022989"/>
    </source>
</evidence>
<feature type="region of interest" description="Disordered" evidence="12">
    <location>
        <begin position="1"/>
        <end position="22"/>
    </location>
</feature>
<feature type="domain" description="ABC transmembrane type-1" evidence="14">
    <location>
        <begin position="95"/>
        <end position="283"/>
    </location>
</feature>
<evidence type="ECO:0000313" key="16">
    <source>
        <dbReference type="Proteomes" id="UP000003963"/>
    </source>
</evidence>
<dbReference type="SUPFAM" id="SSF52540">
    <property type="entry name" value="P-loop containing nucleoside triphosphate hydrolases"/>
    <property type="match status" value="1"/>
</dbReference>
<name>D9WTH2_9ACTN</name>
<comment type="similarity">
    <text evidence="3">Belongs to the ABC transporter superfamily.</text>
</comment>
<dbReference type="Pfam" id="PF00528">
    <property type="entry name" value="BPD_transp_1"/>
    <property type="match status" value="1"/>
</dbReference>
<dbReference type="Pfam" id="PF00005">
    <property type="entry name" value="ABC_tran"/>
    <property type="match status" value="1"/>
</dbReference>
<keyword evidence="10 11" id="KW-0472">Membrane</keyword>
<dbReference type="RefSeq" id="WP_009720164.1">
    <property type="nucleotide sequence ID" value="NZ_GG657754.1"/>
</dbReference>
<dbReference type="InterPro" id="IPR003439">
    <property type="entry name" value="ABC_transporter-like_ATP-bd"/>
</dbReference>
<evidence type="ECO:0000256" key="10">
    <source>
        <dbReference type="ARBA" id="ARBA00023136"/>
    </source>
</evidence>
<dbReference type="Gene3D" id="3.40.50.300">
    <property type="entry name" value="P-loop containing nucleotide triphosphate hydrolases"/>
    <property type="match status" value="1"/>
</dbReference>
<comment type="similarity">
    <text evidence="11">Belongs to the binding-protein-dependent transport system permease family.</text>
</comment>
<evidence type="ECO:0000259" key="13">
    <source>
        <dbReference type="PROSITE" id="PS50893"/>
    </source>
</evidence>
<feature type="transmembrane region" description="Helical" evidence="11">
    <location>
        <begin position="130"/>
        <end position="154"/>
    </location>
</feature>
<dbReference type="Pfam" id="PF12911">
    <property type="entry name" value="OppC_N"/>
    <property type="match status" value="1"/>
</dbReference>
<dbReference type="STRING" id="457427.SSOG_08080"/>
<evidence type="ECO:0000256" key="12">
    <source>
        <dbReference type="SAM" id="MobiDB-lite"/>
    </source>
</evidence>
<evidence type="ECO:0000256" key="3">
    <source>
        <dbReference type="ARBA" id="ARBA00005417"/>
    </source>
</evidence>
<comment type="subcellular location">
    <subcellularLocation>
        <location evidence="11">Cell membrane</location>
        <topology evidence="11">Multi-pass membrane protein</topology>
    </subcellularLocation>
    <subcellularLocation>
        <location evidence="2">Cell membrane</location>
        <topology evidence="2">Peripheral membrane protein</topology>
    </subcellularLocation>
    <subcellularLocation>
        <location evidence="1">Membrane</location>
        <topology evidence="1">Multi-pass membrane protein</topology>
    </subcellularLocation>
</comment>
<dbReference type="InterPro" id="IPR017871">
    <property type="entry name" value="ABC_transporter-like_CS"/>
</dbReference>
<evidence type="ECO:0000313" key="15">
    <source>
        <dbReference type="EMBL" id="EFL28366.1"/>
    </source>
</evidence>
<dbReference type="GO" id="GO:0016887">
    <property type="term" value="F:ATP hydrolysis activity"/>
    <property type="evidence" value="ECO:0007669"/>
    <property type="project" value="InterPro"/>
</dbReference>
<dbReference type="PROSITE" id="PS00211">
    <property type="entry name" value="ABC_TRANSPORTER_1"/>
    <property type="match status" value="1"/>
</dbReference>
<dbReference type="InterPro" id="IPR000515">
    <property type="entry name" value="MetI-like"/>
</dbReference>
<feature type="transmembrane region" description="Helical" evidence="11">
    <location>
        <begin position="99"/>
        <end position="123"/>
    </location>
</feature>
<dbReference type="Proteomes" id="UP000003963">
    <property type="component" value="Unassembled WGS sequence"/>
</dbReference>
<keyword evidence="5" id="KW-1003">Cell membrane</keyword>
<dbReference type="OrthoDB" id="9809030at2"/>
<organism evidence="15 16">
    <name type="scientific">Streptomyces himastatinicus ATCC 53653</name>
    <dbReference type="NCBI Taxonomy" id="457427"/>
    <lineage>
        <taxon>Bacteria</taxon>
        <taxon>Bacillati</taxon>
        <taxon>Actinomycetota</taxon>
        <taxon>Actinomycetes</taxon>
        <taxon>Kitasatosporales</taxon>
        <taxon>Streptomycetaceae</taxon>
        <taxon>Streptomyces</taxon>
        <taxon>Streptomyces violaceusniger group</taxon>
    </lineage>
</organism>
<reference evidence="15 16" key="1">
    <citation type="submission" date="2009-02" db="EMBL/GenBank/DDBJ databases">
        <title>Annotation of Streptomyces hygroscopicus strain ATCC 53653.</title>
        <authorList>
            <consortium name="The Broad Institute Genome Sequencing Platform"/>
            <consortium name="Broad Institute Microbial Sequencing Center"/>
            <person name="Fischbach M."/>
            <person name="Godfrey P."/>
            <person name="Ward D."/>
            <person name="Young S."/>
            <person name="Zeng Q."/>
            <person name="Koehrsen M."/>
            <person name="Alvarado L."/>
            <person name="Berlin A.M."/>
            <person name="Bochicchio J."/>
            <person name="Borenstein D."/>
            <person name="Chapman S.B."/>
            <person name="Chen Z."/>
            <person name="Engels R."/>
            <person name="Freedman E."/>
            <person name="Gellesch M."/>
            <person name="Goldberg J."/>
            <person name="Griggs A."/>
            <person name="Gujja S."/>
            <person name="Heilman E.R."/>
            <person name="Heiman D.I."/>
            <person name="Hepburn T.A."/>
            <person name="Howarth C."/>
            <person name="Jen D."/>
            <person name="Larson L."/>
            <person name="Lewis B."/>
            <person name="Mehta T."/>
            <person name="Park D."/>
            <person name="Pearson M."/>
            <person name="Richards J."/>
            <person name="Roberts A."/>
            <person name="Saif S."/>
            <person name="Shea T.D."/>
            <person name="Shenoy N."/>
            <person name="Sisk P."/>
            <person name="Stolte C."/>
            <person name="Sykes S.N."/>
            <person name="Thomson T."/>
            <person name="Walk T."/>
            <person name="White J."/>
            <person name="Yandava C."/>
            <person name="Straight P."/>
            <person name="Clardy J."/>
            <person name="Hung D."/>
            <person name="Kolter R."/>
            <person name="Mekalanos J."/>
            <person name="Walker S."/>
            <person name="Walsh C.T."/>
            <person name="Wieland-Brown L.C."/>
            <person name="Haas B."/>
            <person name="Nusbaum C."/>
            <person name="Birren B."/>
        </authorList>
    </citation>
    <scope>NUCLEOTIDE SEQUENCE [LARGE SCALE GENOMIC DNA]</scope>
    <source>
        <strain evidence="15 16">ATCC 53653</strain>
    </source>
</reference>
<dbReference type="PANTHER" id="PTHR43297">
    <property type="entry name" value="OLIGOPEPTIDE TRANSPORT ATP-BINDING PROTEIN APPD"/>
    <property type="match status" value="1"/>
</dbReference>
<sequence length="603" mass="63411">MTNPPGETTPATPSAPGALSRRGGVGRRLLRNLVAVVCLTVLALLVLATVFAPLLTSHSPTRPSLLDTFASPGAAHPLGGDSVGRDVLARLLYGGRVSLLGAFLAVAVALLIGVPTGLVSGYYRGWVDAAFSWVASLVMAAPAIMVLLVAIAAIGPDANAAMTVLGVILAPGVFRLVRASVTSVREELYVDAAHVSGLNDLRIVRRHILPVVQAPTIIQAAQMFGVAVVIQAGIEFLGLGSASEASWGAMLNEAFANLYIEPTLLVAPGVAIVVTVASVGLLANALRDTLLEGGHAAPARRLRRTKTPDSPPADSPVRDDDGDALLTVRNLRVSYPTSDGEATVVDGVSLSVRHGEVVGLVGESGSGKSQTAFSVLGLLPPEARREAEGLSFGGKDLRRLGGKAMSGLRGRRIAYVPQEPMSNLDPSFRIGSQLADPMRLHLKISAGEARKRALALLERVGIDRPERVYDAYPHQISGGMAQRVLIAGAVSCDPDLLIADEPTTALDVTVQAEVLDLLRELQRERRMGMILVTHNFGVVADICDHVLVMRSGKVVESAPVGQLFANPHHAYTRMLLASTLEDAPTRTPLDDGTPARTTVQEKA</sequence>
<dbReference type="InterPro" id="IPR027417">
    <property type="entry name" value="P-loop_NTPase"/>
</dbReference>
<dbReference type="FunFam" id="3.40.50.300:FF:000016">
    <property type="entry name" value="Oligopeptide ABC transporter ATP-binding component"/>
    <property type="match status" value="1"/>
</dbReference>
<feature type="region of interest" description="Disordered" evidence="12">
    <location>
        <begin position="583"/>
        <end position="603"/>
    </location>
</feature>
<dbReference type="Gene3D" id="1.10.3720.10">
    <property type="entry name" value="MetI-like"/>
    <property type="match status" value="1"/>
</dbReference>
<dbReference type="EMBL" id="GG657754">
    <property type="protein sequence ID" value="EFL28366.1"/>
    <property type="molecule type" value="Genomic_DNA"/>
</dbReference>
<evidence type="ECO:0000256" key="1">
    <source>
        <dbReference type="ARBA" id="ARBA00004141"/>
    </source>
</evidence>
<dbReference type="AlphaFoldDB" id="D9WTH2"/>
<evidence type="ECO:0000256" key="11">
    <source>
        <dbReference type="RuleBase" id="RU363032"/>
    </source>
</evidence>
<dbReference type="CDD" id="cd06261">
    <property type="entry name" value="TM_PBP2"/>
    <property type="match status" value="1"/>
</dbReference>
<proteinExistence type="inferred from homology"/>
<keyword evidence="8 15" id="KW-0067">ATP-binding</keyword>
<dbReference type="CDD" id="cd03257">
    <property type="entry name" value="ABC_NikE_OppD_transporters"/>
    <property type="match status" value="1"/>
</dbReference>
<dbReference type="HOGENOM" id="CLU_000604_70_3_11"/>
<feature type="region of interest" description="Disordered" evidence="12">
    <location>
        <begin position="297"/>
        <end position="321"/>
    </location>
</feature>
<feature type="domain" description="ABC transporter" evidence="13">
    <location>
        <begin position="328"/>
        <end position="576"/>
    </location>
</feature>
<dbReference type="InterPro" id="IPR035906">
    <property type="entry name" value="MetI-like_sf"/>
</dbReference>
<evidence type="ECO:0000256" key="6">
    <source>
        <dbReference type="ARBA" id="ARBA00022692"/>
    </source>
</evidence>
<dbReference type="InterPro" id="IPR025966">
    <property type="entry name" value="OppC_N"/>
</dbReference>
<protein>
    <submittedName>
        <fullName evidence="15">Peptide/opine/nickel uptake family ABC transporter, permease/ATP-binding protein</fullName>
    </submittedName>
</protein>
<keyword evidence="4 11" id="KW-0813">Transport</keyword>
<keyword evidence="16" id="KW-1185">Reference proteome</keyword>
<dbReference type="GO" id="GO:0005524">
    <property type="term" value="F:ATP binding"/>
    <property type="evidence" value="ECO:0007669"/>
    <property type="project" value="UniProtKB-KW"/>
</dbReference>
<evidence type="ECO:0000256" key="8">
    <source>
        <dbReference type="ARBA" id="ARBA00022840"/>
    </source>
</evidence>